<accession>A0ABQ9XRR9</accession>
<organism evidence="1 2">
    <name type="scientific">Blattamonas nauphoetae</name>
    <dbReference type="NCBI Taxonomy" id="2049346"/>
    <lineage>
        <taxon>Eukaryota</taxon>
        <taxon>Metamonada</taxon>
        <taxon>Preaxostyla</taxon>
        <taxon>Oxymonadida</taxon>
        <taxon>Blattamonas</taxon>
    </lineage>
</organism>
<reference evidence="1 2" key="1">
    <citation type="journal article" date="2022" name="bioRxiv">
        <title>Genomics of Preaxostyla Flagellates Illuminates Evolutionary Transitions and the Path Towards Mitochondrial Loss.</title>
        <authorList>
            <person name="Novak L.V.F."/>
            <person name="Treitli S.C."/>
            <person name="Pyrih J."/>
            <person name="Halakuc P."/>
            <person name="Pipaliya S.V."/>
            <person name="Vacek V."/>
            <person name="Brzon O."/>
            <person name="Soukal P."/>
            <person name="Eme L."/>
            <person name="Dacks J.B."/>
            <person name="Karnkowska A."/>
            <person name="Elias M."/>
            <person name="Hampl V."/>
        </authorList>
    </citation>
    <scope>NUCLEOTIDE SEQUENCE [LARGE SCALE GENOMIC DNA]</scope>
    <source>
        <strain evidence="1">NAU3</strain>
        <tissue evidence="1">Gut</tissue>
    </source>
</reference>
<comment type="caution">
    <text evidence="1">The sequence shown here is derived from an EMBL/GenBank/DDBJ whole genome shotgun (WGS) entry which is preliminary data.</text>
</comment>
<keyword evidence="2" id="KW-1185">Reference proteome</keyword>
<name>A0ABQ9XRR9_9EUKA</name>
<evidence type="ECO:0000313" key="2">
    <source>
        <dbReference type="Proteomes" id="UP001281761"/>
    </source>
</evidence>
<evidence type="ECO:0000313" key="1">
    <source>
        <dbReference type="EMBL" id="KAK2953649.1"/>
    </source>
</evidence>
<dbReference type="EMBL" id="JARBJD010000088">
    <property type="protein sequence ID" value="KAK2953649.1"/>
    <property type="molecule type" value="Genomic_DNA"/>
</dbReference>
<proteinExistence type="predicted"/>
<gene>
    <name evidence="1" type="ORF">BLNAU_11370</name>
</gene>
<dbReference type="Proteomes" id="UP001281761">
    <property type="component" value="Unassembled WGS sequence"/>
</dbReference>
<protein>
    <submittedName>
        <fullName evidence="1">Uncharacterized protein</fullName>
    </submittedName>
</protein>
<sequence>MALASCLLFIENDNRVWMTLQNIDEAFAKWKKEDTEVAQSAKRTALSLIPEGFEDTLEQLMKHDTDGLYGHSVVYSAAVFDCHIVNRPLSKQFLVSLNDASLPVYHSHSRLLNDHQNTPHLSHRNGMYLAFPPFHSHLRCVLVSLDVIDANVKLDSVLFML</sequence>